<feature type="compositionally biased region" description="Acidic residues" evidence="1">
    <location>
        <begin position="153"/>
        <end position="170"/>
    </location>
</feature>
<evidence type="ECO:0000313" key="2">
    <source>
        <dbReference type="EMBL" id="GAA2098220.1"/>
    </source>
</evidence>
<dbReference type="RefSeq" id="WP_344337018.1">
    <property type="nucleotide sequence ID" value="NZ_BAAAPZ010000007.1"/>
</dbReference>
<protein>
    <recommendedName>
        <fullName evidence="4">DUF5709 domain-containing protein</fullName>
    </recommendedName>
</protein>
<feature type="compositionally biased region" description="Basic and acidic residues" evidence="1">
    <location>
        <begin position="1"/>
        <end position="18"/>
    </location>
</feature>
<proteinExistence type="predicted"/>
<evidence type="ECO:0000313" key="3">
    <source>
        <dbReference type="Proteomes" id="UP001500984"/>
    </source>
</evidence>
<evidence type="ECO:0000256" key="1">
    <source>
        <dbReference type="SAM" id="MobiDB-lite"/>
    </source>
</evidence>
<dbReference type="Proteomes" id="UP001500984">
    <property type="component" value="Unassembled WGS sequence"/>
</dbReference>
<organism evidence="2 3">
    <name type="scientific">Brevibacterium salitolerans</name>
    <dbReference type="NCBI Taxonomy" id="1403566"/>
    <lineage>
        <taxon>Bacteria</taxon>
        <taxon>Bacillati</taxon>
        <taxon>Actinomycetota</taxon>
        <taxon>Actinomycetes</taxon>
        <taxon>Micrococcales</taxon>
        <taxon>Brevibacteriaceae</taxon>
        <taxon>Brevibacterium</taxon>
    </lineage>
</organism>
<dbReference type="EMBL" id="BAAAPZ010000007">
    <property type="protein sequence ID" value="GAA2098220.1"/>
    <property type="molecule type" value="Genomic_DNA"/>
</dbReference>
<sequence length="201" mass="20343">MTETHDSAFEAEDARLSPEAEPTPDEILEAAEEEAEAQALDAEFRDGEFSGGESSAGDGLAPGMEPGPDEADGAPEVAPEHVSLGSLEPEAAEPGGAGPEGTGVEGADDALLDDSPPRQEFGSETSDPLGAVDAFSAEETPAAEQGNRVGDEMVSDGGDDAETAQLDGDDLDVDAVADDGVLPVDTVDGLRQEADGFADEG</sequence>
<gene>
    <name evidence="2" type="ORF">GCM10009823_19410</name>
</gene>
<feature type="region of interest" description="Disordered" evidence="1">
    <location>
        <begin position="1"/>
        <end position="170"/>
    </location>
</feature>
<comment type="caution">
    <text evidence="2">The sequence shown here is derived from an EMBL/GenBank/DDBJ whole genome shotgun (WGS) entry which is preliminary data.</text>
</comment>
<feature type="compositionally biased region" description="Acidic residues" evidence="1">
    <location>
        <begin position="22"/>
        <end position="36"/>
    </location>
</feature>
<feature type="compositionally biased region" description="Gly residues" evidence="1">
    <location>
        <begin position="95"/>
        <end position="104"/>
    </location>
</feature>
<reference evidence="2 3" key="1">
    <citation type="journal article" date="2019" name="Int. J. Syst. Evol. Microbiol.">
        <title>The Global Catalogue of Microorganisms (GCM) 10K type strain sequencing project: providing services to taxonomists for standard genome sequencing and annotation.</title>
        <authorList>
            <consortium name="The Broad Institute Genomics Platform"/>
            <consortium name="The Broad Institute Genome Sequencing Center for Infectious Disease"/>
            <person name="Wu L."/>
            <person name="Ma J."/>
        </authorList>
    </citation>
    <scope>NUCLEOTIDE SEQUENCE [LARGE SCALE GENOMIC DNA]</scope>
    <source>
        <strain evidence="2 3">JCM 15900</strain>
    </source>
</reference>
<keyword evidence="3" id="KW-1185">Reference proteome</keyword>
<name>A0ABN2WT21_9MICO</name>
<accession>A0ABN2WT21</accession>
<evidence type="ECO:0008006" key="4">
    <source>
        <dbReference type="Google" id="ProtNLM"/>
    </source>
</evidence>